<feature type="compositionally biased region" description="Pro residues" evidence="1">
    <location>
        <begin position="46"/>
        <end position="55"/>
    </location>
</feature>
<sequence>MASPFVNRPFLDPPPRPNGTSQGGPALPPPFGAWGGNTSSAVVSKQPPPPAPFTSPAPAVAALSRTAWLASHKPVPPSKNPFLFPPSSVVTPAQQRQRELPRAAENKAFTAYPDHYSPARDKVKLCRELRRNALSPRKLNGVLDCLEGVNRLQDQLVRARRELANLALFGTKYGREREPQRGRGDARGGSVSPKAAASALARSPAARRWKKLNKRRAAATANGGNGASRRTVQREQDRQRASPHIKLEDREHRDNAIRRAPLQDIAVPNRAVAQRMNWQK</sequence>
<evidence type="ECO:0000313" key="3">
    <source>
        <dbReference type="Proteomes" id="UP001396898"/>
    </source>
</evidence>
<evidence type="ECO:0000256" key="1">
    <source>
        <dbReference type="SAM" id="MobiDB-lite"/>
    </source>
</evidence>
<dbReference type="EMBL" id="JAQQWI010000002">
    <property type="protein sequence ID" value="KAK8037802.1"/>
    <property type="molecule type" value="Genomic_DNA"/>
</dbReference>
<feature type="compositionally biased region" description="Low complexity" evidence="1">
    <location>
        <begin position="192"/>
        <end position="204"/>
    </location>
</feature>
<feature type="compositionally biased region" description="Basic and acidic residues" evidence="1">
    <location>
        <begin position="232"/>
        <end position="257"/>
    </location>
</feature>
<comment type="caution">
    <text evidence="2">The sequence shown here is derived from an EMBL/GenBank/DDBJ whole genome shotgun (WGS) entry which is preliminary data.</text>
</comment>
<protein>
    <submittedName>
        <fullName evidence="2">Uncharacterized protein</fullName>
    </submittedName>
</protein>
<proteinExistence type="predicted"/>
<dbReference type="Proteomes" id="UP001396898">
    <property type="component" value="Unassembled WGS sequence"/>
</dbReference>
<evidence type="ECO:0000313" key="2">
    <source>
        <dbReference type="EMBL" id="KAK8037802.1"/>
    </source>
</evidence>
<organism evidence="2 3">
    <name type="scientific">Apiospora marii</name>
    <dbReference type="NCBI Taxonomy" id="335849"/>
    <lineage>
        <taxon>Eukaryota</taxon>
        <taxon>Fungi</taxon>
        <taxon>Dikarya</taxon>
        <taxon>Ascomycota</taxon>
        <taxon>Pezizomycotina</taxon>
        <taxon>Sordariomycetes</taxon>
        <taxon>Xylariomycetidae</taxon>
        <taxon>Amphisphaeriales</taxon>
        <taxon>Apiosporaceae</taxon>
        <taxon>Apiospora</taxon>
    </lineage>
</organism>
<accession>A0ABR1STZ7</accession>
<feature type="region of interest" description="Disordered" evidence="1">
    <location>
        <begin position="71"/>
        <end position="101"/>
    </location>
</feature>
<keyword evidence="3" id="KW-1185">Reference proteome</keyword>
<name>A0ABR1STZ7_9PEZI</name>
<gene>
    <name evidence="2" type="ORF">PG991_001148</name>
</gene>
<feature type="compositionally biased region" description="Low complexity" evidence="1">
    <location>
        <begin position="218"/>
        <end position="230"/>
    </location>
</feature>
<feature type="compositionally biased region" description="Basic and acidic residues" evidence="1">
    <location>
        <begin position="174"/>
        <end position="186"/>
    </location>
</feature>
<feature type="region of interest" description="Disordered" evidence="1">
    <location>
        <begin position="174"/>
        <end position="262"/>
    </location>
</feature>
<reference evidence="2 3" key="1">
    <citation type="submission" date="2023-01" db="EMBL/GenBank/DDBJ databases">
        <title>Analysis of 21 Apiospora genomes using comparative genomics revels a genus with tremendous synthesis potential of carbohydrate active enzymes and secondary metabolites.</title>
        <authorList>
            <person name="Sorensen T."/>
        </authorList>
    </citation>
    <scope>NUCLEOTIDE SEQUENCE [LARGE SCALE GENOMIC DNA]</scope>
    <source>
        <strain evidence="2 3">CBS 20057</strain>
    </source>
</reference>
<feature type="compositionally biased region" description="Basic residues" evidence="1">
    <location>
        <begin position="205"/>
        <end position="217"/>
    </location>
</feature>
<feature type="region of interest" description="Disordered" evidence="1">
    <location>
        <begin position="1"/>
        <end position="57"/>
    </location>
</feature>